<proteinExistence type="inferred from homology"/>
<evidence type="ECO:0000256" key="11">
    <source>
        <dbReference type="ARBA" id="ARBA00023014"/>
    </source>
</evidence>
<evidence type="ECO:0000256" key="6">
    <source>
        <dbReference type="ARBA" id="ARBA00022679"/>
    </source>
</evidence>
<dbReference type="SFLD" id="SFLDS00029">
    <property type="entry name" value="Radical_SAM"/>
    <property type="match status" value="1"/>
</dbReference>
<evidence type="ECO:0000256" key="12">
    <source>
        <dbReference type="HAMAP-Rule" id="MF_01849"/>
    </source>
</evidence>
<feature type="active site" description="Proton acceptor" evidence="12">
    <location>
        <position position="116"/>
    </location>
</feature>
<dbReference type="HAMAP" id="MF_01849">
    <property type="entry name" value="RNA_methyltr_RlmN"/>
    <property type="match status" value="1"/>
</dbReference>
<feature type="region of interest" description="Disordered" evidence="13">
    <location>
        <begin position="1"/>
        <end position="25"/>
    </location>
</feature>
<comment type="catalytic activity">
    <reaction evidence="12">
        <text>adenosine(37) in tRNA + 2 reduced [2Fe-2S]-[ferredoxin] + 2 S-adenosyl-L-methionine = 2-methyladenosine(37) in tRNA + 5'-deoxyadenosine + L-methionine + 2 oxidized [2Fe-2S]-[ferredoxin] + S-adenosyl-L-homocysteine</text>
        <dbReference type="Rhea" id="RHEA:43332"/>
        <dbReference type="Rhea" id="RHEA-COMP:10000"/>
        <dbReference type="Rhea" id="RHEA-COMP:10001"/>
        <dbReference type="Rhea" id="RHEA-COMP:10162"/>
        <dbReference type="Rhea" id="RHEA-COMP:10485"/>
        <dbReference type="ChEBI" id="CHEBI:17319"/>
        <dbReference type="ChEBI" id="CHEBI:33737"/>
        <dbReference type="ChEBI" id="CHEBI:33738"/>
        <dbReference type="ChEBI" id="CHEBI:57844"/>
        <dbReference type="ChEBI" id="CHEBI:57856"/>
        <dbReference type="ChEBI" id="CHEBI:59789"/>
        <dbReference type="ChEBI" id="CHEBI:74411"/>
        <dbReference type="ChEBI" id="CHEBI:74497"/>
        <dbReference type="EC" id="2.1.1.192"/>
    </reaction>
</comment>
<dbReference type="InterPro" id="IPR004383">
    <property type="entry name" value="rRNA_lsu_MTrfase_RlmN/Cfr"/>
</dbReference>
<protein>
    <recommendedName>
        <fullName evidence="12">Probable dual-specificity RNA methyltransferase RlmN</fullName>
        <ecNumber evidence="12">2.1.1.192</ecNumber>
    </recommendedName>
    <alternativeName>
        <fullName evidence="12">23S rRNA (adenine(2503)-C(2))-methyltransferase</fullName>
    </alternativeName>
    <alternativeName>
        <fullName evidence="12">23S rRNA m2A2503 methyltransferase</fullName>
    </alternativeName>
    <alternativeName>
        <fullName evidence="12">Ribosomal RNA large subunit methyltransferase N</fullName>
    </alternativeName>
    <alternativeName>
        <fullName evidence="12">tRNA (adenine(37)-C(2))-methyltransferase</fullName>
    </alternativeName>
    <alternativeName>
        <fullName evidence="12">tRNA m2A37 methyltransferase</fullName>
    </alternativeName>
</protein>
<dbReference type="GO" id="GO:0019843">
    <property type="term" value="F:rRNA binding"/>
    <property type="evidence" value="ECO:0007669"/>
    <property type="project" value="UniProtKB-UniRule"/>
</dbReference>
<keyword evidence="3 12" id="KW-0963">Cytoplasm</keyword>
<reference evidence="15" key="1">
    <citation type="submission" date="2020-05" db="EMBL/GenBank/DDBJ databases">
        <authorList>
            <person name="Zhu T."/>
            <person name="Keshari N."/>
            <person name="Lu X."/>
        </authorList>
    </citation>
    <scope>NUCLEOTIDE SEQUENCE</scope>
    <source>
        <strain evidence="15">NK1-12</strain>
    </source>
</reference>
<dbReference type="InterPro" id="IPR007197">
    <property type="entry name" value="rSAM"/>
</dbReference>
<dbReference type="PROSITE" id="PS51918">
    <property type="entry name" value="RADICAL_SAM"/>
    <property type="match status" value="1"/>
</dbReference>
<comment type="similarity">
    <text evidence="12">Belongs to the radical SAM superfamily. RlmN family.</text>
</comment>
<evidence type="ECO:0000256" key="10">
    <source>
        <dbReference type="ARBA" id="ARBA00023004"/>
    </source>
</evidence>
<dbReference type="GO" id="GO:0005737">
    <property type="term" value="C:cytoplasm"/>
    <property type="evidence" value="ECO:0007669"/>
    <property type="project" value="UniProtKB-SubCell"/>
</dbReference>
<dbReference type="EMBL" id="CP053586">
    <property type="protein sequence ID" value="WNZ21978.1"/>
    <property type="molecule type" value="Genomic_DNA"/>
</dbReference>
<dbReference type="FunFam" id="3.20.20.70:FF:000014">
    <property type="entry name" value="Probable dual-specificity RNA methyltransferase RlmN"/>
    <property type="match status" value="1"/>
</dbReference>
<keyword evidence="6 12" id="KW-0808">Transferase</keyword>
<dbReference type="CDD" id="cd01335">
    <property type="entry name" value="Radical_SAM"/>
    <property type="match status" value="1"/>
</dbReference>
<comment type="caution">
    <text evidence="12">Lacks conserved residue(s) required for the propagation of feature annotation.</text>
</comment>
<evidence type="ECO:0000256" key="3">
    <source>
        <dbReference type="ARBA" id="ARBA00022490"/>
    </source>
</evidence>
<comment type="catalytic activity">
    <reaction evidence="12">
        <text>adenosine(2503) in 23S rRNA + 2 reduced [2Fe-2S]-[ferredoxin] + 2 S-adenosyl-L-methionine = 2-methyladenosine(2503) in 23S rRNA + 5'-deoxyadenosine + L-methionine + 2 oxidized [2Fe-2S]-[ferredoxin] + S-adenosyl-L-homocysteine</text>
        <dbReference type="Rhea" id="RHEA:42916"/>
        <dbReference type="Rhea" id="RHEA-COMP:10000"/>
        <dbReference type="Rhea" id="RHEA-COMP:10001"/>
        <dbReference type="Rhea" id="RHEA-COMP:10152"/>
        <dbReference type="Rhea" id="RHEA-COMP:10282"/>
        <dbReference type="ChEBI" id="CHEBI:17319"/>
        <dbReference type="ChEBI" id="CHEBI:33737"/>
        <dbReference type="ChEBI" id="CHEBI:33738"/>
        <dbReference type="ChEBI" id="CHEBI:57844"/>
        <dbReference type="ChEBI" id="CHEBI:57856"/>
        <dbReference type="ChEBI" id="CHEBI:59789"/>
        <dbReference type="ChEBI" id="CHEBI:74411"/>
        <dbReference type="ChEBI" id="CHEBI:74497"/>
        <dbReference type="EC" id="2.1.1.192"/>
    </reaction>
</comment>
<feature type="binding site" evidence="12">
    <location>
        <position position="152"/>
    </location>
    <ligand>
        <name>[4Fe-4S] cluster</name>
        <dbReference type="ChEBI" id="CHEBI:49883"/>
        <note>4Fe-4S-S-AdoMet</note>
    </ligand>
</feature>
<evidence type="ECO:0000256" key="1">
    <source>
        <dbReference type="ARBA" id="ARBA00004496"/>
    </source>
</evidence>
<comment type="function">
    <text evidence="12">Specifically methylates position 2 of adenine 2503 in 23S rRNA and position 2 of adenine 37 in tRNAs.</text>
</comment>
<dbReference type="SUPFAM" id="SSF102114">
    <property type="entry name" value="Radical SAM enzymes"/>
    <property type="match status" value="1"/>
</dbReference>
<dbReference type="AlphaFoldDB" id="A0AA97APP5"/>
<dbReference type="PIRSF" id="PIRSF006004">
    <property type="entry name" value="CHP00048"/>
    <property type="match status" value="1"/>
</dbReference>
<dbReference type="Gene3D" id="3.20.20.70">
    <property type="entry name" value="Aldolase class I"/>
    <property type="match status" value="1"/>
</dbReference>
<evidence type="ECO:0000256" key="8">
    <source>
        <dbReference type="ARBA" id="ARBA00022694"/>
    </source>
</evidence>
<evidence type="ECO:0000256" key="4">
    <source>
        <dbReference type="ARBA" id="ARBA00022552"/>
    </source>
</evidence>
<dbReference type="InterPro" id="IPR058240">
    <property type="entry name" value="rSAM_sf"/>
</dbReference>
<feature type="binding site" evidence="12">
    <location>
        <position position="156"/>
    </location>
    <ligand>
        <name>[4Fe-4S] cluster</name>
        <dbReference type="ChEBI" id="CHEBI:49883"/>
        <note>4Fe-4S-S-AdoMet</note>
    </ligand>
</feature>
<keyword evidence="4 12" id="KW-0698">rRNA processing</keyword>
<dbReference type="GO" id="GO:0002935">
    <property type="term" value="F:tRNA (adenine(37)-C2)-methyltransferase activity"/>
    <property type="evidence" value="ECO:0007669"/>
    <property type="project" value="UniProtKB-UniRule"/>
</dbReference>
<evidence type="ECO:0000256" key="7">
    <source>
        <dbReference type="ARBA" id="ARBA00022691"/>
    </source>
</evidence>
<feature type="binding site" evidence="12">
    <location>
        <position position="328"/>
    </location>
    <ligand>
        <name>S-adenosyl-L-methionine</name>
        <dbReference type="ChEBI" id="CHEBI:59789"/>
    </ligand>
</feature>
<dbReference type="PANTHER" id="PTHR30544:SF5">
    <property type="entry name" value="RADICAL SAM CORE DOMAIN-CONTAINING PROTEIN"/>
    <property type="match status" value="1"/>
</dbReference>
<organism evidence="15">
    <name type="scientific">Leptolyngbya sp. NK1-12</name>
    <dbReference type="NCBI Taxonomy" id="2547451"/>
    <lineage>
        <taxon>Bacteria</taxon>
        <taxon>Bacillati</taxon>
        <taxon>Cyanobacteriota</taxon>
        <taxon>Cyanophyceae</taxon>
        <taxon>Leptolyngbyales</taxon>
        <taxon>Leptolyngbyaceae</taxon>
        <taxon>Leptolyngbya group</taxon>
        <taxon>Leptolyngbya</taxon>
    </lineage>
</organism>
<sequence length="381" mass="42162">MSLSFSTEPVQPSLSVSPLEQPGGQAAAKPLLGQSLADLTAWVQQQGQPAYRGKQLHQWIYQQGVRHLSDISVFPKQWRTELTDVPVGRSTLHYRSQAPDGTVKFLLRLSDGQIVETVGIPTYKPTLTQPSTLNPQPSLDRLTVCVSSQVGCPMACDFCATGKGGFQRNLEVHEIIDQVLTVQEDFGQRVSNIVFMGMGEPLLNSENVLAAVRSLNQDVGIGQRLITISTVGIPGRIRRLAQHQLQVTLAVSLHASNQTLREQLIPSARQYPLEALLEECREYVNLTGRRVTFEYILLAGLNDCPEHAVELANHLHGFQSHVNLIPYNPIQEVDYQRPDERRIQAFVQALKQKKIAVSVRRSRGLAADAACGQLRASQSQP</sequence>
<evidence type="ECO:0000313" key="15">
    <source>
        <dbReference type="EMBL" id="WNZ21978.1"/>
    </source>
</evidence>
<dbReference type="RefSeq" id="WP_316433340.1">
    <property type="nucleotide sequence ID" value="NZ_CP053586.1"/>
</dbReference>
<comment type="subcellular location">
    <subcellularLocation>
        <location evidence="1 12">Cytoplasm</location>
    </subcellularLocation>
</comment>
<dbReference type="GO" id="GO:0070475">
    <property type="term" value="P:rRNA base methylation"/>
    <property type="evidence" value="ECO:0007669"/>
    <property type="project" value="UniProtKB-UniRule"/>
</dbReference>
<keyword evidence="5 12" id="KW-0489">Methyltransferase</keyword>
<dbReference type="InterPro" id="IPR013785">
    <property type="entry name" value="Aldolase_TIM"/>
</dbReference>
<keyword evidence="11 12" id="KW-0411">Iron-sulfur</keyword>
<feature type="binding site" evidence="12">
    <location>
        <position position="159"/>
    </location>
    <ligand>
        <name>[4Fe-4S] cluster</name>
        <dbReference type="ChEBI" id="CHEBI:49883"/>
        <note>4Fe-4S-S-AdoMet</note>
    </ligand>
</feature>
<accession>A0AA97APP5</accession>
<evidence type="ECO:0000256" key="2">
    <source>
        <dbReference type="ARBA" id="ARBA00022485"/>
    </source>
</evidence>
<dbReference type="InterPro" id="IPR027492">
    <property type="entry name" value="RNA_MTrfase_RlmN"/>
</dbReference>
<dbReference type="SFLD" id="SFLDF00275">
    <property type="entry name" value="adenosine_C2_methyltransferase"/>
    <property type="match status" value="1"/>
</dbReference>
<gene>
    <name evidence="12 15" type="primary">rlmN</name>
    <name evidence="15" type="ORF">HJG54_03250</name>
</gene>
<evidence type="ECO:0000256" key="5">
    <source>
        <dbReference type="ARBA" id="ARBA00022603"/>
    </source>
</evidence>
<evidence type="ECO:0000256" key="13">
    <source>
        <dbReference type="SAM" id="MobiDB-lite"/>
    </source>
</evidence>
<keyword evidence="9 12" id="KW-0479">Metal-binding</keyword>
<dbReference type="Pfam" id="PF21016">
    <property type="entry name" value="RlmN_N"/>
    <property type="match status" value="1"/>
</dbReference>
<keyword evidence="10 12" id="KW-0408">Iron</keyword>
<evidence type="ECO:0000256" key="9">
    <source>
        <dbReference type="ARBA" id="ARBA00022723"/>
    </source>
</evidence>
<feature type="binding site" evidence="12">
    <location>
        <position position="229"/>
    </location>
    <ligand>
        <name>S-adenosyl-L-methionine</name>
        <dbReference type="ChEBI" id="CHEBI:59789"/>
    </ligand>
</feature>
<dbReference type="InterPro" id="IPR040072">
    <property type="entry name" value="Methyltransferase_A"/>
</dbReference>
<dbReference type="InterPro" id="IPR048641">
    <property type="entry name" value="RlmN_N"/>
</dbReference>
<dbReference type="PANTHER" id="PTHR30544">
    <property type="entry name" value="23S RRNA METHYLTRANSFERASE"/>
    <property type="match status" value="1"/>
</dbReference>
<dbReference type="GO" id="GO:0070040">
    <property type="term" value="F:rRNA (adenine(2503)-C2-)-methyltransferase activity"/>
    <property type="evidence" value="ECO:0007669"/>
    <property type="project" value="UniProtKB-UniRule"/>
</dbReference>
<evidence type="ECO:0000259" key="14">
    <source>
        <dbReference type="PROSITE" id="PS51918"/>
    </source>
</evidence>
<dbReference type="NCBIfam" id="TIGR00048">
    <property type="entry name" value="rRNA_mod_RlmN"/>
    <property type="match status" value="1"/>
</dbReference>
<name>A0AA97APP5_9CYAN</name>
<keyword evidence="8 12" id="KW-0819">tRNA processing</keyword>
<feature type="active site" description="S-methylcysteine intermediate" evidence="12">
    <location>
        <position position="371"/>
    </location>
</feature>
<feature type="binding site" evidence="12">
    <location>
        <begin position="199"/>
        <end position="200"/>
    </location>
    <ligand>
        <name>S-adenosyl-L-methionine</name>
        <dbReference type="ChEBI" id="CHEBI:59789"/>
    </ligand>
</feature>
<feature type="domain" description="Radical SAM core" evidence="14">
    <location>
        <begin position="138"/>
        <end position="366"/>
    </location>
</feature>
<dbReference type="GO" id="GO:0051539">
    <property type="term" value="F:4 iron, 4 sulfur cluster binding"/>
    <property type="evidence" value="ECO:0007669"/>
    <property type="project" value="UniProtKB-UniRule"/>
</dbReference>
<keyword evidence="12" id="KW-1015">Disulfide bond</keyword>
<dbReference type="SFLD" id="SFLDG01062">
    <property type="entry name" value="methyltransferase_(Class_A)"/>
    <property type="match status" value="1"/>
</dbReference>
<dbReference type="Gene3D" id="1.10.150.530">
    <property type="match status" value="1"/>
</dbReference>
<comment type="miscellaneous">
    <text evidence="12">Reaction proceeds by a ping-pong mechanism involving intermediate methylation of a conserved cysteine residue.</text>
</comment>
<dbReference type="GO" id="GO:0030488">
    <property type="term" value="P:tRNA methylation"/>
    <property type="evidence" value="ECO:0007669"/>
    <property type="project" value="UniProtKB-UniRule"/>
</dbReference>
<dbReference type="GO" id="GO:0046872">
    <property type="term" value="F:metal ion binding"/>
    <property type="evidence" value="ECO:0007669"/>
    <property type="project" value="UniProtKB-KW"/>
</dbReference>
<dbReference type="Pfam" id="PF04055">
    <property type="entry name" value="Radical_SAM"/>
    <property type="match status" value="1"/>
</dbReference>
<keyword evidence="7 12" id="KW-0949">S-adenosyl-L-methionine</keyword>
<keyword evidence="2 12" id="KW-0004">4Fe-4S</keyword>
<dbReference type="EC" id="2.1.1.192" evidence="12"/>
<dbReference type="GO" id="GO:0000049">
    <property type="term" value="F:tRNA binding"/>
    <property type="evidence" value="ECO:0007669"/>
    <property type="project" value="UniProtKB-UniRule"/>
</dbReference>
<feature type="binding site" evidence="12">
    <location>
        <begin position="252"/>
        <end position="254"/>
    </location>
    <ligand>
        <name>S-adenosyl-L-methionine</name>
        <dbReference type="ChEBI" id="CHEBI:59789"/>
    </ligand>
</feature>
<comment type="cofactor">
    <cofactor evidence="12">
        <name>[4Fe-4S] cluster</name>
        <dbReference type="ChEBI" id="CHEBI:49883"/>
    </cofactor>
    <text evidence="12">Binds 1 [4Fe-4S] cluster. The cluster is coordinated with 3 cysteines and an exchangeable S-adenosyl-L-methionine.</text>
</comment>
<feature type="compositionally biased region" description="Polar residues" evidence="13">
    <location>
        <begin position="1"/>
        <end position="18"/>
    </location>
</feature>